<evidence type="ECO:0008006" key="8">
    <source>
        <dbReference type="Google" id="ProtNLM"/>
    </source>
</evidence>
<dbReference type="OrthoDB" id="268593at2759"/>
<dbReference type="GO" id="GO:0009055">
    <property type="term" value="F:electron transfer activity"/>
    <property type="evidence" value="ECO:0007669"/>
    <property type="project" value="TreeGrafter"/>
</dbReference>
<keyword evidence="1" id="KW-0001">2Fe-2S</keyword>
<protein>
    <recommendedName>
        <fullName evidence="8">2Fe-2S ferredoxin-type domain-containing protein</fullName>
    </recommendedName>
</protein>
<organism evidence="6 7">
    <name type="scientific">Psilocybe cyanescens</name>
    <dbReference type="NCBI Taxonomy" id="93625"/>
    <lineage>
        <taxon>Eukaryota</taxon>
        <taxon>Fungi</taxon>
        <taxon>Dikarya</taxon>
        <taxon>Basidiomycota</taxon>
        <taxon>Agaricomycotina</taxon>
        <taxon>Agaricomycetes</taxon>
        <taxon>Agaricomycetidae</taxon>
        <taxon>Agaricales</taxon>
        <taxon>Agaricineae</taxon>
        <taxon>Strophariaceae</taxon>
        <taxon>Psilocybe</taxon>
    </lineage>
</organism>
<comment type="caution">
    <text evidence="6">The sequence shown here is derived from an EMBL/GenBank/DDBJ whole genome shotgun (WGS) entry which is preliminary data.</text>
</comment>
<keyword evidence="7" id="KW-1185">Reference proteome</keyword>
<reference evidence="6 7" key="1">
    <citation type="journal article" date="2018" name="Evol. Lett.">
        <title>Horizontal gene cluster transfer increased hallucinogenic mushroom diversity.</title>
        <authorList>
            <person name="Reynolds H.T."/>
            <person name="Vijayakumar V."/>
            <person name="Gluck-Thaler E."/>
            <person name="Korotkin H.B."/>
            <person name="Matheny P.B."/>
            <person name="Slot J.C."/>
        </authorList>
    </citation>
    <scope>NUCLEOTIDE SEQUENCE [LARGE SCALE GENOMIC DNA]</scope>
    <source>
        <strain evidence="6 7">2631</strain>
    </source>
</reference>
<dbReference type="InParanoid" id="A0A409VRT4"/>
<name>A0A409VRT4_PSICY</name>
<dbReference type="GO" id="GO:0005739">
    <property type="term" value="C:mitochondrion"/>
    <property type="evidence" value="ECO:0007669"/>
    <property type="project" value="TreeGrafter"/>
</dbReference>
<evidence type="ECO:0000256" key="5">
    <source>
        <dbReference type="ARBA" id="ARBA00034078"/>
    </source>
</evidence>
<dbReference type="Gene3D" id="3.10.20.30">
    <property type="match status" value="1"/>
</dbReference>
<dbReference type="Proteomes" id="UP000283269">
    <property type="component" value="Unassembled WGS sequence"/>
</dbReference>
<dbReference type="GO" id="GO:0046872">
    <property type="term" value="F:metal ion binding"/>
    <property type="evidence" value="ECO:0007669"/>
    <property type="project" value="UniProtKB-KW"/>
</dbReference>
<dbReference type="InterPro" id="IPR012675">
    <property type="entry name" value="Beta-grasp_dom_sf"/>
</dbReference>
<sequence>MLDSHVILPEKYYDLLPEPEDNEKDMLNMAFGLTDTSYLGCQVKLTKELDEITCRLPSAMARSMLVGVLSGLSIRFSARDERSVV</sequence>
<evidence type="ECO:0000256" key="4">
    <source>
        <dbReference type="ARBA" id="ARBA00023014"/>
    </source>
</evidence>
<evidence type="ECO:0000313" key="7">
    <source>
        <dbReference type="Proteomes" id="UP000283269"/>
    </source>
</evidence>
<dbReference type="SUPFAM" id="SSF54292">
    <property type="entry name" value="2Fe-2S ferredoxin-like"/>
    <property type="match status" value="1"/>
</dbReference>
<dbReference type="STRING" id="93625.A0A409VRT4"/>
<dbReference type="EMBL" id="NHYD01003947">
    <property type="protein sequence ID" value="PPQ68896.1"/>
    <property type="molecule type" value="Genomic_DNA"/>
</dbReference>
<dbReference type="GO" id="GO:0051537">
    <property type="term" value="F:2 iron, 2 sulfur cluster binding"/>
    <property type="evidence" value="ECO:0007669"/>
    <property type="project" value="UniProtKB-KW"/>
</dbReference>
<evidence type="ECO:0000256" key="2">
    <source>
        <dbReference type="ARBA" id="ARBA00022723"/>
    </source>
</evidence>
<evidence type="ECO:0000256" key="1">
    <source>
        <dbReference type="ARBA" id="ARBA00022714"/>
    </source>
</evidence>
<dbReference type="PANTHER" id="PTHR23426:SF65">
    <property type="entry name" value="FERREDOXIN-2, MITOCHONDRIAL"/>
    <property type="match status" value="1"/>
</dbReference>
<evidence type="ECO:0000256" key="3">
    <source>
        <dbReference type="ARBA" id="ARBA00023004"/>
    </source>
</evidence>
<dbReference type="AlphaFoldDB" id="A0A409VRT4"/>
<dbReference type="GO" id="GO:0140647">
    <property type="term" value="P:P450-containing electron transport chain"/>
    <property type="evidence" value="ECO:0007669"/>
    <property type="project" value="InterPro"/>
</dbReference>
<keyword evidence="4" id="KW-0411">Iron-sulfur</keyword>
<keyword evidence="2" id="KW-0479">Metal-binding</keyword>
<keyword evidence="3" id="KW-0408">Iron</keyword>
<comment type="cofactor">
    <cofactor evidence="5">
        <name>[2Fe-2S] cluster</name>
        <dbReference type="ChEBI" id="CHEBI:190135"/>
    </cofactor>
</comment>
<proteinExistence type="predicted"/>
<accession>A0A409VRT4</accession>
<evidence type="ECO:0000313" key="6">
    <source>
        <dbReference type="EMBL" id="PPQ68896.1"/>
    </source>
</evidence>
<gene>
    <name evidence="6" type="ORF">CVT25_009019</name>
</gene>
<dbReference type="PANTHER" id="PTHR23426">
    <property type="entry name" value="FERREDOXIN/ADRENODOXIN"/>
    <property type="match status" value="1"/>
</dbReference>
<dbReference type="InterPro" id="IPR036010">
    <property type="entry name" value="2Fe-2S_ferredoxin-like_sf"/>
</dbReference>
<dbReference type="InterPro" id="IPR001055">
    <property type="entry name" value="Adrenodoxin-like"/>
</dbReference>